<comment type="caution">
    <text evidence="1">The sequence shown here is derived from an EMBL/GenBank/DDBJ whole genome shotgun (WGS) entry which is preliminary data.</text>
</comment>
<accession>A0ABP8VRP2</accession>
<name>A0ABP8VRP2_9ACTN</name>
<evidence type="ECO:0000313" key="2">
    <source>
        <dbReference type="Proteomes" id="UP001500621"/>
    </source>
</evidence>
<dbReference type="EMBL" id="BAABIM010000001">
    <property type="protein sequence ID" value="GAA4669783.1"/>
    <property type="molecule type" value="Genomic_DNA"/>
</dbReference>
<dbReference type="Proteomes" id="UP001500621">
    <property type="component" value="Unassembled WGS sequence"/>
</dbReference>
<proteinExistence type="predicted"/>
<keyword evidence="2" id="KW-1185">Reference proteome</keyword>
<reference evidence="2" key="1">
    <citation type="journal article" date="2019" name="Int. J. Syst. Evol. Microbiol.">
        <title>The Global Catalogue of Microorganisms (GCM) 10K type strain sequencing project: providing services to taxonomists for standard genome sequencing and annotation.</title>
        <authorList>
            <consortium name="The Broad Institute Genomics Platform"/>
            <consortium name="The Broad Institute Genome Sequencing Center for Infectious Disease"/>
            <person name="Wu L."/>
            <person name="Ma J."/>
        </authorList>
    </citation>
    <scope>NUCLEOTIDE SEQUENCE [LARGE SCALE GENOMIC DNA]</scope>
    <source>
        <strain evidence="2">JCM 18127</strain>
    </source>
</reference>
<evidence type="ECO:0000313" key="1">
    <source>
        <dbReference type="EMBL" id="GAA4669783.1"/>
    </source>
</evidence>
<sequence>MQVDDGGDGDVVVAQEVGELAGEDRAEALHAGDGPEVALGGEGEVEVEIRRAAGAGGLLER</sequence>
<dbReference type="RefSeq" id="WP_345262259.1">
    <property type="nucleotide sequence ID" value="NZ_BAABIM010000001.1"/>
</dbReference>
<gene>
    <name evidence="1" type="ORF">GCM10023226_02810</name>
</gene>
<organism evidence="1 2">
    <name type="scientific">Nocardioides nanhaiensis</name>
    <dbReference type="NCBI Taxonomy" id="1476871"/>
    <lineage>
        <taxon>Bacteria</taxon>
        <taxon>Bacillati</taxon>
        <taxon>Actinomycetota</taxon>
        <taxon>Actinomycetes</taxon>
        <taxon>Propionibacteriales</taxon>
        <taxon>Nocardioidaceae</taxon>
        <taxon>Nocardioides</taxon>
    </lineage>
</organism>
<protein>
    <submittedName>
        <fullName evidence="1">Uncharacterized protein</fullName>
    </submittedName>
</protein>